<dbReference type="OrthoDB" id="6088188at2759"/>
<dbReference type="Ensembl" id="ENSCPOT00000002948.3">
    <property type="protein sequence ID" value="ENSCPOP00000002644.3"/>
    <property type="gene ID" value="ENSCPOG00000002912.4"/>
</dbReference>
<dbReference type="GO" id="GO:0008104">
    <property type="term" value="P:intracellular protein localization"/>
    <property type="evidence" value="ECO:0007669"/>
    <property type="project" value="Ensembl"/>
</dbReference>
<dbReference type="STRING" id="10141.ENSCPOP00000002644"/>
<reference evidence="3" key="1">
    <citation type="journal article" date="2011" name="Nature">
        <title>A high-resolution map of human evolutionary constraint using 29 mammals.</title>
        <authorList>
            <person name="Lindblad-Toh K."/>
            <person name="Garber M."/>
            <person name="Zuk O."/>
            <person name="Lin M.F."/>
            <person name="Parker B.J."/>
            <person name="Washietl S."/>
            <person name="Kheradpour P."/>
            <person name="Ernst J."/>
            <person name="Jordan G."/>
            <person name="Mauceli E."/>
            <person name="Ward L.D."/>
            <person name="Lowe C.B."/>
            <person name="Holloway A.K."/>
            <person name="Clamp M."/>
            <person name="Gnerre S."/>
            <person name="Alfoldi J."/>
            <person name="Beal K."/>
            <person name="Chang J."/>
            <person name="Clawson H."/>
            <person name="Cuff J."/>
            <person name="Di Palma F."/>
            <person name="Fitzgerald S."/>
            <person name="Flicek P."/>
            <person name="Guttman M."/>
            <person name="Hubisz M.J."/>
            <person name="Jaffe D.B."/>
            <person name="Jungreis I."/>
            <person name="Kent W.J."/>
            <person name="Kostka D."/>
            <person name="Lara M."/>
            <person name="Martins A.L."/>
            <person name="Massingham T."/>
            <person name="Moltke I."/>
            <person name="Raney B.J."/>
            <person name="Rasmussen M.D."/>
            <person name="Robinson J."/>
            <person name="Stark A."/>
            <person name="Vilella A.J."/>
            <person name="Wen J."/>
            <person name="Xie X."/>
            <person name="Zody M.C."/>
            <person name="Baldwin J."/>
            <person name="Bloom T."/>
            <person name="Chin C.W."/>
            <person name="Heiman D."/>
            <person name="Nicol R."/>
            <person name="Nusbaum C."/>
            <person name="Young S."/>
            <person name="Wilkinson J."/>
            <person name="Worley K.C."/>
            <person name="Kovar C.L."/>
            <person name="Muzny D.M."/>
            <person name="Gibbs R.A."/>
            <person name="Cree A."/>
            <person name="Dihn H.H."/>
            <person name="Fowler G."/>
            <person name="Jhangiani S."/>
            <person name="Joshi V."/>
            <person name="Lee S."/>
            <person name="Lewis L.R."/>
            <person name="Nazareth L.V."/>
            <person name="Okwuonu G."/>
            <person name="Santibanez J."/>
            <person name="Warren W.C."/>
            <person name="Mardis E.R."/>
            <person name="Weinstock G.M."/>
            <person name="Wilson R.K."/>
            <person name="Delehaunty K."/>
            <person name="Dooling D."/>
            <person name="Fronik C."/>
            <person name="Fulton L."/>
            <person name="Fulton B."/>
            <person name="Graves T."/>
            <person name="Minx P."/>
            <person name="Sodergren E."/>
            <person name="Birney E."/>
            <person name="Margulies E.H."/>
            <person name="Herrero J."/>
            <person name="Green E.D."/>
            <person name="Haussler D."/>
            <person name="Siepel A."/>
            <person name="Goldman N."/>
            <person name="Pollard K.S."/>
            <person name="Pedersen J.S."/>
            <person name="Lander E.S."/>
            <person name="Kellis M."/>
        </authorList>
    </citation>
    <scope>NUCLEOTIDE SEQUENCE [LARGE SCALE GENOMIC DNA]</scope>
    <source>
        <strain evidence="3">2N</strain>
    </source>
</reference>
<keyword evidence="3" id="KW-1185">Reference proteome</keyword>
<dbReference type="EMBL" id="AAKN02014947">
    <property type="status" value="NOT_ANNOTATED_CDS"/>
    <property type="molecule type" value="Genomic_DNA"/>
</dbReference>
<dbReference type="CTD" id="9840"/>
<accession>H0UZM7</accession>
<evidence type="ECO:0000313" key="3">
    <source>
        <dbReference type="Proteomes" id="UP000005447"/>
    </source>
</evidence>
<dbReference type="GO" id="GO:0005102">
    <property type="term" value="F:signaling receptor binding"/>
    <property type="evidence" value="ECO:0007669"/>
    <property type="project" value="InterPro"/>
</dbReference>
<dbReference type="FunCoup" id="H0UZM7">
    <property type="interactions" value="74"/>
</dbReference>
<feature type="domain" description="ITPR-interacting" evidence="1">
    <location>
        <begin position="126"/>
        <end position="290"/>
    </location>
</feature>
<sequence length="508" mass="57221">MEASVLSPTSWEKRRAWLRQSRNWQTQVLEEEAAAALQDVPDPEPSNLDDVFHEGNPINKIENWLQDCGDSEEGFSEESGQSIYNGFSSHGTSFEDDLMLGAEATLLAANDKLFSRSLLQTSKPHQLLDLGCSLASSCMTGGTNKTSSSISEILDQVQEDAEDVLFSLGFGQEDHKDTTRIPARFFTNPSQAKGIDFQLFLKAQVQRIEMEDPCLMLASRFKQVQTLAATADAFFCLYSYVSKTPVQKFTPSHMFWNCNPTDVPSIRILAPEPEPHSPRDRLRKAISKMCLYTGSRDRLSPSHNIPKKNSLDQVVWEVMDKVRGEKLVLHQESELGQGPQEGTVAPLGNIKLPTSSSPCALCSQTWPRMSPVLAPSRTLDSNLEEPYYTHSLTNAFSQWSTNPAQVNRELCDLQATNMEAHSAKNETFWIRKTKARKSLFQQIPLDKKVKSLDLSIIQQKWKKCGGDRTELHRSLTEQPQGTFDSEKVNELEVRETLEEKISECLCRR</sequence>
<dbReference type="GO" id="GO:0043274">
    <property type="term" value="F:phospholipase binding"/>
    <property type="evidence" value="ECO:0007669"/>
    <property type="project" value="Ensembl"/>
</dbReference>
<dbReference type="Bgee" id="ENSCPOG00000002912">
    <property type="expression patterns" value="Expressed in thyroid gland"/>
</dbReference>
<proteinExistence type="predicted"/>
<organism evidence="2 3">
    <name type="scientific">Cavia porcellus</name>
    <name type="common">Guinea pig</name>
    <dbReference type="NCBI Taxonomy" id="10141"/>
    <lineage>
        <taxon>Eukaryota</taxon>
        <taxon>Metazoa</taxon>
        <taxon>Chordata</taxon>
        <taxon>Craniata</taxon>
        <taxon>Vertebrata</taxon>
        <taxon>Euteleostomi</taxon>
        <taxon>Mammalia</taxon>
        <taxon>Eutheria</taxon>
        <taxon>Euarchontoglires</taxon>
        <taxon>Glires</taxon>
        <taxon>Rodentia</taxon>
        <taxon>Hystricomorpha</taxon>
        <taxon>Caviidae</taxon>
        <taxon>Cavia</taxon>
    </lineage>
</organism>
<dbReference type="eggNOG" id="ENOG502QWSR">
    <property type="taxonomic scope" value="Eukaryota"/>
</dbReference>
<dbReference type="Proteomes" id="UP000005447">
    <property type="component" value="Unassembled WGS sequence"/>
</dbReference>
<dbReference type="GO" id="GO:0010387">
    <property type="term" value="P:COP9 signalosome assembly"/>
    <property type="evidence" value="ECO:0007669"/>
    <property type="project" value="Ensembl"/>
</dbReference>
<dbReference type="SMART" id="SM01257">
    <property type="entry name" value="KRAP_IP3R_bind"/>
    <property type="match status" value="1"/>
</dbReference>
<dbReference type="HOGENOM" id="CLU_040123_0_0_1"/>
<dbReference type="GO" id="GO:0050862">
    <property type="term" value="P:positive regulation of T cell receptor signaling pathway"/>
    <property type="evidence" value="ECO:0007669"/>
    <property type="project" value="Ensembl"/>
</dbReference>
<dbReference type="InterPro" id="IPR043444">
    <property type="entry name" value="TESPA1-like"/>
</dbReference>
<dbReference type="InterPro" id="IPR029325">
    <property type="entry name" value="ITPR-bd"/>
</dbReference>
<reference evidence="2" key="2">
    <citation type="submission" date="2025-08" db="UniProtKB">
        <authorList>
            <consortium name="Ensembl"/>
        </authorList>
    </citation>
    <scope>IDENTIFICATION</scope>
    <source>
        <strain evidence="2">2N</strain>
    </source>
</reference>
<dbReference type="GO" id="GO:0036399">
    <property type="term" value="P:TCR signalosome assembly"/>
    <property type="evidence" value="ECO:0007669"/>
    <property type="project" value="Ensembl"/>
</dbReference>
<dbReference type="AlphaFoldDB" id="H0UZM7"/>
<evidence type="ECO:0000259" key="1">
    <source>
        <dbReference type="SMART" id="SM01257"/>
    </source>
</evidence>
<gene>
    <name evidence="2" type="primary">TESPA1</name>
</gene>
<dbReference type="GeneTree" id="ENSGT00940000160763"/>
<dbReference type="KEGG" id="cpoc:100722375"/>
<name>H0UZM7_CAVPO</name>
<protein>
    <submittedName>
        <fullName evidence="2">Thymocyte expressed, positive selection associated 1</fullName>
    </submittedName>
</protein>
<dbReference type="RefSeq" id="XP_063110959.1">
    <property type="nucleotide sequence ID" value="XM_063254889.1"/>
</dbReference>
<evidence type="ECO:0000313" key="2">
    <source>
        <dbReference type="Ensembl" id="ENSCPOP00000002644.3"/>
    </source>
</evidence>
<dbReference type="GO" id="GO:0008180">
    <property type="term" value="C:COP9 signalosome"/>
    <property type="evidence" value="ECO:0007669"/>
    <property type="project" value="Ensembl"/>
</dbReference>
<dbReference type="GO" id="GO:0036398">
    <property type="term" value="C:TCR signalosome"/>
    <property type="evidence" value="ECO:0007669"/>
    <property type="project" value="Ensembl"/>
</dbReference>
<dbReference type="GO" id="GO:0005829">
    <property type="term" value="C:cytosol"/>
    <property type="evidence" value="ECO:0007669"/>
    <property type="project" value="Ensembl"/>
</dbReference>
<dbReference type="OMA" id="APCCTHS"/>
<dbReference type="GO" id="GO:0033089">
    <property type="term" value="P:positive regulation of T cell differentiation in thymus"/>
    <property type="evidence" value="ECO:0007669"/>
    <property type="project" value="Ensembl"/>
</dbReference>
<dbReference type="VEuPathDB" id="HostDB:ENSCPOG00000002912"/>
<dbReference type="EMBL" id="AAKN02014948">
    <property type="status" value="NOT_ANNOTATED_CDS"/>
    <property type="molecule type" value="Genomic_DNA"/>
</dbReference>
<dbReference type="GO" id="GO:0033077">
    <property type="term" value="P:T cell differentiation in thymus"/>
    <property type="evidence" value="ECO:0007669"/>
    <property type="project" value="Ensembl"/>
</dbReference>
<reference evidence="2" key="3">
    <citation type="submission" date="2025-09" db="UniProtKB">
        <authorList>
            <consortium name="Ensembl"/>
        </authorList>
    </citation>
    <scope>IDENTIFICATION</scope>
    <source>
        <strain evidence="2">2N</strain>
    </source>
</reference>
<dbReference type="PANTHER" id="PTHR17469:SF1">
    <property type="entry name" value="PROTEIN TESPA1"/>
    <property type="match status" value="1"/>
</dbReference>
<dbReference type="InParanoid" id="H0UZM7"/>
<dbReference type="RefSeq" id="XP_003476062.1">
    <property type="nucleotide sequence ID" value="XM_003476014.4"/>
</dbReference>
<dbReference type="GeneID" id="100722375"/>
<dbReference type="Pfam" id="PF14722">
    <property type="entry name" value="KRAP_IP3R_bind"/>
    <property type="match status" value="1"/>
</dbReference>
<dbReference type="PANTHER" id="PTHR17469">
    <property type="entry name" value="SPERM SPECIFIC ANTIGEN 2-RELATED"/>
    <property type="match status" value="1"/>
</dbReference>